<dbReference type="Proteomes" id="UP001163603">
    <property type="component" value="Chromosome 6"/>
</dbReference>
<name>A0ACC0YP00_9ROSI</name>
<reference evidence="2" key="1">
    <citation type="journal article" date="2023" name="G3 (Bethesda)">
        <title>Genome assembly and association tests identify interacting loci associated with vigor, precocity, and sex in interspecific pistachio rootstocks.</title>
        <authorList>
            <person name="Palmer W."/>
            <person name="Jacygrad E."/>
            <person name="Sagayaradj S."/>
            <person name="Cavanaugh K."/>
            <person name="Han R."/>
            <person name="Bertier L."/>
            <person name="Beede B."/>
            <person name="Kafkas S."/>
            <person name="Golino D."/>
            <person name="Preece J."/>
            <person name="Michelmore R."/>
        </authorList>
    </citation>
    <scope>NUCLEOTIDE SEQUENCE [LARGE SCALE GENOMIC DNA]</scope>
</reference>
<gene>
    <name evidence="1" type="ORF">Pint_23927</name>
</gene>
<accession>A0ACC0YP00</accession>
<protein>
    <submittedName>
        <fullName evidence="1">Uncharacterized protein</fullName>
    </submittedName>
</protein>
<keyword evidence="2" id="KW-1185">Reference proteome</keyword>
<proteinExistence type="predicted"/>
<comment type="caution">
    <text evidence="1">The sequence shown here is derived from an EMBL/GenBank/DDBJ whole genome shotgun (WGS) entry which is preliminary data.</text>
</comment>
<organism evidence="1 2">
    <name type="scientific">Pistacia integerrima</name>
    <dbReference type="NCBI Taxonomy" id="434235"/>
    <lineage>
        <taxon>Eukaryota</taxon>
        <taxon>Viridiplantae</taxon>
        <taxon>Streptophyta</taxon>
        <taxon>Embryophyta</taxon>
        <taxon>Tracheophyta</taxon>
        <taxon>Spermatophyta</taxon>
        <taxon>Magnoliopsida</taxon>
        <taxon>eudicotyledons</taxon>
        <taxon>Gunneridae</taxon>
        <taxon>Pentapetalae</taxon>
        <taxon>rosids</taxon>
        <taxon>malvids</taxon>
        <taxon>Sapindales</taxon>
        <taxon>Anacardiaceae</taxon>
        <taxon>Pistacia</taxon>
    </lineage>
</organism>
<dbReference type="EMBL" id="CM047741">
    <property type="protein sequence ID" value="KAJ0039272.1"/>
    <property type="molecule type" value="Genomic_DNA"/>
</dbReference>
<sequence>MAEYINLEFVRLHGELPATIGNMTSLRFLHLFGSGVEGGLPSSTGNRLNGSLPDSLRQLSELSHIDVSSNNLTGIITEVHFSKLSKLRLLDLSFNSFILNVSSDWVPPFQVEFLFLRSCRLGPSFPYWLKSQRAVEYLDFSNASILGPIPNWFWDLSGSMYHFNLSFNQLQGQLPNPLNVRAYAWIDLSSNIFEGSIPLPSFPLYQLALSNNEFSGPIPETIGEYLSYSSFLSLSGNQLSGSIPESVGLMFSIGVIDLSRNYLTGRIPSSIANSSTLQVLDLQNNNLSEEIPSSLGDLYNLRSLHLSNNKISGEIPLSFMSLLSLETLDLGNNSLTGKIPPWFGDRFPYLRILSLRSNRFSGELPSSLSKLSSLQVLDLAENDFNGSVPPTFGELQSMTQVQKRNRISVPYTVIAIRRSWWDAYMGYVDKTAERLSYLGHIVARRCRNNLKHN</sequence>
<evidence type="ECO:0000313" key="2">
    <source>
        <dbReference type="Proteomes" id="UP001163603"/>
    </source>
</evidence>
<evidence type="ECO:0000313" key="1">
    <source>
        <dbReference type="EMBL" id="KAJ0039272.1"/>
    </source>
</evidence>